<keyword evidence="3" id="KW-1003">Cell membrane</keyword>
<evidence type="ECO:0000256" key="1">
    <source>
        <dbReference type="ARBA" id="ARBA00004651"/>
    </source>
</evidence>
<evidence type="ECO:0000256" key="6">
    <source>
        <dbReference type="ARBA" id="ARBA00022989"/>
    </source>
</evidence>
<feature type="transmembrane region" description="Helical" evidence="8">
    <location>
        <begin position="249"/>
        <end position="282"/>
    </location>
</feature>
<dbReference type="OrthoDB" id="9797838at2"/>
<evidence type="ECO:0000256" key="4">
    <source>
        <dbReference type="ARBA" id="ARBA00022519"/>
    </source>
</evidence>
<sequence length="346" mass="37979">MMEKTKWFDRFKRQPEYMGVILLTAVIILNIITQGSSFFKTSSLQTLLSTNTPLIILTMAQCIVLISGNIDISTGITMTLVNVFAVMMPTKVSWMPVWAAYVIAYCLAVLVGFTNGVLVGYFRIPPMLATYGMSFIVSGTCLLISDRPQGKVAKELWKIYKGNFHGVPNSLFLVIALILTWLVIRKFSGVKEIYALGGDEKNTYLTGVSTIRTTIRAYTISGIFVGIGGIAWTLMLASSNPLTGEAKTLQSIAAALLGGTLISGGWGTMICGALGALFFGLVTNTTTYMFIKFIPKFVPGFSVSTYYQDFVAQIIILLGITLSVFVSNRTRKLVKRAVRIKREDEL</sequence>
<accession>A0A0K8PBK0</accession>
<evidence type="ECO:0000313" key="9">
    <source>
        <dbReference type="EMBL" id="GAP39894.1"/>
    </source>
</evidence>
<name>A0A0K8PBK0_9CHLR</name>
<evidence type="ECO:0000313" key="10">
    <source>
        <dbReference type="Proteomes" id="UP000053370"/>
    </source>
</evidence>
<evidence type="ECO:0000256" key="5">
    <source>
        <dbReference type="ARBA" id="ARBA00022692"/>
    </source>
</evidence>
<keyword evidence="5 8" id="KW-0812">Transmembrane</keyword>
<organism evidence="9">
    <name type="scientific">Flexilinea flocculi</name>
    <dbReference type="NCBI Taxonomy" id="1678840"/>
    <lineage>
        <taxon>Bacteria</taxon>
        <taxon>Bacillati</taxon>
        <taxon>Chloroflexota</taxon>
        <taxon>Anaerolineae</taxon>
        <taxon>Anaerolineales</taxon>
        <taxon>Anaerolineaceae</taxon>
        <taxon>Flexilinea</taxon>
    </lineage>
</organism>
<evidence type="ECO:0000256" key="3">
    <source>
        <dbReference type="ARBA" id="ARBA00022475"/>
    </source>
</evidence>
<feature type="transmembrane region" description="Helical" evidence="8">
    <location>
        <begin position="166"/>
        <end position="184"/>
    </location>
</feature>
<keyword evidence="4" id="KW-0997">Cell inner membrane</keyword>
<comment type="subcellular location">
    <subcellularLocation>
        <location evidence="1">Cell membrane</location>
        <topology evidence="1">Multi-pass membrane protein</topology>
    </subcellularLocation>
</comment>
<protein>
    <submittedName>
        <fullName evidence="9">Ribose/xylose/arabinose/galactoside ABC-type transport system, permease component</fullName>
    </submittedName>
</protein>
<dbReference type="STRING" id="1678840.ATC1_12431"/>
<reference evidence="9" key="1">
    <citation type="journal article" date="2015" name="Genome Announc.">
        <title>Draft Genome Sequence of Anaerolineae Strain TC1, a Novel Isolate from a Methanogenic Wastewater Treatment System.</title>
        <authorList>
            <person name="Matsuura N."/>
            <person name="Tourlousse D.M."/>
            <person name="Sun L."/>
            <person name="Toyonaga M."/>
            <person name="Kuroda K."/>
            <person name="Ohashi A."/>
            <person name="Cruz R."/>
            <person name="Yamaguchi T."/>
            <person name="Sekiguchi Y."/>
        </authorList>
    </citation>
    <scope>NUCLEOTIDE SEQUENCE [LARGE SCALE GENOMIC DNA]</scope>
    <source>
        <strain evidence="9">TC1</strain>
    </source>
</reference>
<dbReference type="CDD" id="cd06579">
    <property type="entry name" value="TM_PBP1_transp_AraH_like"/>
    <property type="match status" value="1"/>
</dbReference>
<dbReference type="GO" id="GO:0022857">
    <property type="term" value="F:transmembrane transporter activity"/>
    <property type="evidence" value="ECO:0007669"/>
    <property type="project" value="InterPro"/>
</dbReference>
<keyword evidence="6 8" id="KW-1133">Transmembrane helix</keyword>
<dbReference type="InterPro" id="IPR001851">
    <property type="entry name" value="ABC_transp_permease"/>
</dbReference>
<feature type="transmembrane region" description="Helical" evidence="8">
    <location>
        <begin position="20"/>
        <end position="39"/>
    </location>
</feature>
<proteinExistence type="predicted"/>
<dbReference type="Proteomes" id="UP000053370">
    <property type="component" value="Unassembled WGS sequence"/>
</dbReference>
<dbReference type="PANTHER" id="PTHR32196">
    <property type="entry name" value="ABC TRANSPORTER PERMEASE PROTEIN YPHD-RELATED-RELATED"/>
    <property type="match status" value="1"/>
</dbReference>
<feature type="transmembrane region" description="Helical" evidence="8">
    <location>
        <begin position="128"/>
        <end position="145"/>
    </location>
</feature>
<dbReference type="PANTHER" id="PTHR32196:SF21">
    <property type="entry name" value="ABC TRANSPORTER PERMEASE PROTEIN YPHD-RELATED"/>
    <property type="match status" value="1"/>
</dbReference>
<dbReference type="Pfam" id="PF02653">
    <property type="entry name" value="BPD_transp_2"/>
    <property type="match status" value="1"/>
</dbReference>
<feature type="transmembrane region" description="Helical" evidence="8">
    <location>
        <begin position="215"/>
        <end position="237"/>
    </location>
</feature>
<feature type="transmembrane region" description="Helical" evidence="8">
    <location>
        <begin position="98"/>
        <end position="122"/>
    </location>
</feature>
<dbReference type="RefSeq" id="WP_062278707.1">
    <property type="nucleotide sequence ID" value="NZ_DF968180.1"/>
</dbReference>
<evidence type="ECO:0000256" key="8">
    <source>
        <dbReference type="SAM" id="Phobius"/>
    </source>
</evidence>
<feature type="transmembrane region" description="Helical" evidence="8">
    <location>
        <begin position="306"/>
        <end position="326"/>
    </location>
</feature>
<keyword evidence="10" id="KW-1185">Reference proteome</keyword>
<keyword evidence="2" id="KW-0813">Transport</keyword>
<evidence type="ECO:0000256" key="2">
    <source>
        <dbReference type="ARBA" id="ARBA00022448"/>
    </source>
</evidence>
<dbReference type="GO" id="GO:0005886">
    <property type="term" value="C:plasma membrane"/>
    <property type="evidence" value="ECO:0007669"/>
    <property type="project" value="UniProtKB-SubCell"/>
</dbReference>
<dbReference type="AlphaFoldDB" id="A0A0K8PBK0"/>
<dbReference type="EMBL" id="DF968180">
    <property type="protein sequence ID" value="GAP39894.1"/>
    <property type="molecule type" value="Genomic_DNA"/>
</dbReference>
<gene>
    <name evidence="9" type="ORF">ATC1_12431</name>
</gene>
<evidence type="ECO:0000256" key="7">
    <source>
        <dbReference type="ARBA" id="ARBA00023136"/>
    </source>
</evidence>
<keyword evidence="7 8" id="KW-0472">Membrane</keyword>
<feature type="transmembrane region" description="Helical" evidence="8">
    <location>
        <begin position="54"/>
        <end position="86"/>
    </location>
</feature>